<evidence type="ECO:0000313" key="4">
    <source>
        <dbReference type="Proteomes" id="UP001445076"/>
    </source>
</evidence>
<accession>A0AAW0YBF2</accession>
<comment type="caution">
    <text evidence="3">The sequence shown here is derived from an EMBL/GenBank/DDBJ whole genome shotgun (WGS) entry which is preliminary data.</text>
</comment>
<feature type="compositionally biased region" description="Polar residues" evidence="1">
    <location>
        <begin position="23"/>
        <end position="45"/>
    </location>
</feature>
<dbReference type="AlphaFoldDB" id="A0AAW0YBF2"/>
<proteinExistence type="predicted"/>
<protein>
    <submittedName>
        <fullName evidence="3">Uncharacterized protein</fullName>
    </submittedName>
</protein>
<keyword evidence="4" id="KW-1185">Reference proteome</keyword>
<name>A0AAW0YBF2_CHEQU</name>
<evidence type="ECO:0000256" key="2">
    <source>
        <dbReference type="SAM" id="SignalP"/>
    </source>
</evidence>
<evidence type="ECO:0000313" key="3">
    <source>
        <dbReference type="EMBL" id="KAK8754196.1"/>
    </source>
</evidence>
<evidence type="ECO:0000256" key="1">
    <source>
        <dbReference type="SAM" id="MobiDB-lite"/>
    </source>
</evidence>
<dbReference type="Proteomes" id="UP001445076">
    <property type="component" value="Unassembled WGS sequence"/>
</dbReference>
<feature type="compositionally biased region" description="Basic residues" evidence="1">
    <location>
        <begin position="86"/>
        <end position="100"/>
    </location>
</feature>
<gene>
    <name evidence="3" type="ORF">OTU49_014803</name>
</gene>
<organism evidence="3 4">
    <name type="scientific">Cherax quadricarinatus</name>
    <name type="common">Australian red claw crayfish</name>
    <dbReference type="NCBI Taxonomy" id="27406"/>
    <lineage>
        <taxon>Eukaryota</taxon>
        <taxon>Metazoa</taxon>
        <taxon>Ecdysozoa</taxon>
        <taxon>Arthropoda</taxon>
        <taxon>Crustacea</taxon>
        <taxon>Multicrustacea</taxon>
        <taxon>Malacostraca</taxon>
        <taxon>Eumalacostraca</taxon>
        <taxon>Eucarida</taxon>
        <taxon>Decapoda</taxon>
        <taxon>Pleocyemata</taxon>
        <taxon>Astacidea</taxon>
        <taxon>Parastacoidea</taxon>
        <taxon>Parastacidae</taxon>
        <taxon>Cherax</taxon>
    </lineage>
</organism>
<feature type="region of interest" description="Disordered" evidence="1">
    <location>
        <begin position="23"/>
        <end position="113"/>
    </location>
</feature>
<dbReference type="EMBL" id="JARKIK010000001">
    <property type="protein sequence ID" value="KAK8754196.1"/>
    <property type="molecule type" value="Genomic_DNA"/>
</dbReference>
<feature type="signal peptide" evidence="2">
    <location>
        <begin position="1"/>
        <end position="26"/>
    </location>
</feature>
<reference evidence="3 4" key="1">
    <citation type="journal article" date="2024" name="BMC Genomics">
        <title>Genome assembly of redclaw crayfish (Cherax quadricarinatus) provides insights into its immune adaptation and hypoxia tolerance.</title>
        <authorList>
            <person name="Liu Z."/>
            <person name="Zheng J."/>
            <person name="Li H."/>
            <person name="Fang K."/>
            <person name="Wang S."/>
            <person name="He J."/>
            <person name="Zhou D."/>
            <person name="Weng S."/>
            <person name="Chi M."/>
            <person name="Gu Z."/>
            <person name="He J."/>
            <person name="Li F."/>
            <person name="Wang M."/>
        </authorList>
    </citation>
    <scope>NUCLEOTIDE SEQUENCE [LARGE SCALE GENOMIC DNA]</scope>
    <source>
        <strain evidence="3">ZL_2023a</strain>
    </source>
</reference>
<sequence length="113" mass="12182">MAGYLTFMAVAVVLVALSYTTTPAESNSVGRANSEVNQDKISLTSEPVDDEENDPANSTKAAFVSDDSENNSESDNGSPSVVSGPRFKRTARHGVRRRTGRVTVQIARSKHRI</sequence>
<feature type="chain" id="PRO_5043519594" evidence="2">
    <location>
        <begin position="27"/>
        <end position="113"/>
    </location>
</feature>
<keyword evidence="2" id="KW-0732">Signal</keyword>